<evidence type="ECO:0000259" key="1">
    <source>
        <dbReference type="PROSITE" id="PS50268"/>
    </source>
</evidence>
<organism evidence="2 3">
    <name type="scientific">Bradyrhizobium ottawaense</name>
    <dbReference type="NCBI Taxonomy" id="931866"/>
    <lineage>
        <taxon>Bacteria</taxon>
        <taxon>Pseudomonadati</taxon>
        <taxon>Pseudomonadota</taxon>
        <taxon>Alphaproteobacteria</taxon>
        <taxon>Hyphomicrobiales</taxon>
        <taxon>Nitrobacteraceae</taxon>
        <taxon>Bradyrhizobium</taxon>
    </lineage>
</organism>
<comment type="caution">
    <text evidence="2">The sequence shown here is derived from an EMBL/GenBank/DDBJ whole genome shotgun (WGS) entry which is preliminary data.</text>
</comment>
<dbReference type="NCBIfam" id="TIGR01965">
    <property type="entry name" value="VCBS_repeat"/>
    <property type="match status" value="28"/>
</dbReference>
<name>A0ABV4G6Q2_9BRAD</name>
<dbReference type="NCBIfam" id="NF012211">
    <property type="entry name" value="tand_rpt_95"/>
    <property type="match status" value="24"/>
</dbReference>
<dbReference type="PANTHER" id="PTHR14139">
    <property type="entry name" value="CALSYNTENIN"/>
    <property type="match status" value="1"/>
</dbReference>
<feature type="domain" description="Cadherin" evidence="1">
    <location>
        <begin position="287"/>
        <end position="412"/>
    </location>
</feature>
<dbReference type="InterPro" id="IPR001343">
    <property type="entry name" value="Hemolysn_Ca-bd"/>
</dbReference>
<dbReference type="PRINTS" id="PR00313">
    <property type="entry name" value="CABNDNGRPT"/>
</dbReference>
<dbReference type="SUPFAM" id="SSF51120">
    <property type="entry name" value="beta-Roll"/>
    <property type="match status" value="5"/>
</dbReference>
<keyword evidence="3" id="KW-1185">Reference proteome</keyword>
<dbReference type="Gene3D" id="2.60.40.10">
    <property type="entry name" value="Immunoglobulins"/>
    <property type="match status" value="3"/>
</dbReference>
<dbReference type="Pfam" id="PF00353">
    <property type="entry name" value="HemolysinCabind"/>
    <property type="match status" value="6"/>
</dbReference>
<sequence length="4148" mass="411346">MATQTTGGGSTVSFGNTPQANTDIFSFTEDASNILILNVLANDLGGAAKTLFSLDDGTSASASTKSYAPADLLVKDVAYSSDAAGMAGTGDRSALGARIWIESDGTVHYDKGDINAQLQALATGQTLTDTFTYAIQLGNGTLSWATVTLQFNGANDSVFITSSPQSGSVVEDANATPDLSDSQSAAGTISFNDADLSDTHSASFAAASSNTTSLGTFSLDPVNEAANAANGAVQWHYNLNNAAAQYLAAGQSVTESFVVTVNDGHGSTATQTVTVTITGTNDIVSITSGVQSGAVVEDAPSTPSLSDSLAAAGSISFNDVDLSDGHTATFVAAPGNTTALGTFSLDPVSEAANAANGSVQWHYALNNGAAQYLAEGQSVTERFVVTVNDGHGSTDTQTVTITLTGTNDAPVAVADTNSGNEDTTITGTVASNDSDVDDGATLSYSLNAPVAGLTLNADGSYSFDAGNAAYQHLAEGATTAVVANYTVTDEHGATSTSTLTITLTGTNDAPVAVADTNSGNEDTTITGTVASNDSDVDDGATLSYSLNAPVAGLTLNADGSYSFDAGNAAYQHLAEGATTAVVANYTVTDEHGATSTSTLTITLTGTNDAPVAVADTNSGNEDTTITGTVASNDSDVDDGATLSYSLNAPVAGLTLNADGSYSFDAGNAAYQHLAEGATTAVVANYTVTDEHGATSTSTLTITLTGTNDAPVAVADTNSGNEDTTITGTVASNDSDVDDGATLSYSLNAPVAGLTLNADGSYSFDAGNAAYQHLAEGATTAVVANYTVTDEHGATSTSTLTITLTGTNDAPVAVADTNSGNEDTTITGTVASNDSDVDDGATLSYSLNAPVAGLTLNADGSYSFDAGNAAYQHLAEGATTAVVANYTVTDEHGATSTSTLTITLTGTNDAPVAVADTNSGNEDTTITGTVASNDSDVDDGATLSYSLNAPVAGLTLNADGSYSFDAGNAAYQHLAEGATTAVVANYTVTDEHGATSTSTLTITLTGTNDAPVAVADTNSGNEDTTITGTVASNDSDVDDGATLSYSLNAPVAGLTLNADGSYSFDAGNAAYQHLAEGATTAVVANYTVTDEHGATSTSTLTITLTGTNDAPVAVADTNSGNEDTTITGTVASNDSDVDDGATLSYSLNAPVAGLTLNADGSYSFDAGNAAYQHLAEGATTAVVANYTVTDEHGATSTSTLTITLTGTNDAPVAVADTNSGNEDTTITGTVASNDSDVDDGATLSYSLNAPVAGLTLNADGSYSFDAGNAAYQHLAEGATTAVVANYTVTDEHGATSTSTLTITLTGTNDAPVAVADTNSGNEDTTITGTVASNDSDVDDGATLSYSLNAPVAGLTLNADGSYSFDAGNAAYQHLAEGATTAVVANYTVTDEHGATSTSTLTITLTGTNDAPVAVADTNSGNEDTTITGTVASNDSDVDDGATLSYSLNAPVAGLTLNADGSYSFDAGNAAYQHLAEGATTAVVANYTVTDEHGATSTSTLTITLTGTNDAPVAVADTNSGNEDTTITGTVASNDSDVDDGATLSYSLNAPVAGLTLNADGSYSFDAGNAAYQHLAEGATTAVVANYTVTDEHGATSTSTLTITLTGTNDAPVAVADTNSGNEDTTITGTVASNDSDVDDGATLSYSLNAPVAGLTLNADGSYSFDAGNAAYQHLAEGATTAVVANYTVTDEHGATSTSTLTITLTGTNDAPVAVADTNSGNEDTTITGTVASNDSDVDDGATLSYSLNAPVAGLTLNADGSYSFDAGNAAYQHLAEGATTAVVANYTVTDEHGATSTSTLTITLTGTNDAPVAVADTNSGNEDTTITGTVASNDSDVDDGATLSYSLNAPVAGLTLNADGSYSFDAGNAAYQHLAEGATTAVVANYTVTDEHGATSTSTLTITLTGTNDAPVAVADTNSGNEDTTITGTVASNDSDVDDGATLSYSLNAPVAGLTLNADGSYSFDAGNAAYQHLAEGATTAVVANYTVTDEHGATSTSTLTITLTGTNDAPVAVADTNSGNEDTTITGTVASNDSDVDDGATLSYSLNAPVAGLTLNADGSYSFDAGNAAYQHLAEGATTAVVANYTVTDEHGATSTSTLTITLTGTNDAPVAVADTNSGNEDTTITGTVASNDSDVDDGATLSYSLNAPVAGLTLNADGSYSFDAGNAAYQHLAEGATTAVVANYTVTDEHGATSTSTLTITLTGTNDAPVAVADTNSGNEDTTITGTVASNDSDVDDGATLSYSLNAPVAGLTLNADGSYSFDAGNAAYQHLAEGATTAVVANYTVTDEHGATSTSTLTITLTGTNDAPVAVADTNSGNEDTTITGTVASNDSDVDDGATLSYSLNAPVAGLTLNADGSYSFDAGNAAYQHLAEGATTAVVANYTVTDEHGATSTSTLTITLTGTNDAPVAVADTNSGNEDTTITGTVASNDSDVDDGATLSYSLNAPVAGLTLNADGSYSFDAGNAAYQHLAEGATTAVVANYTVTDEHGATSTSTLTITLTGTNDAPVAVADTNSGNEDTTITGTVASNDSDVDDGATLSYSLNAPVAGLTLNADGSYSFDAGNAAYQHLAEGATTAVVANYTVTDEHGATSTSTLTITLTGTNDAPVAVADTNSGNEDTTITGTVASNDSDVDDGATLSYSLNAPVAGLTLNADGSYSFDAGNAAYQHLAEGATTAVVANYTVTDEHGATSTSTLTITLTGTNDAPVAVADTNSGNEDTTITGTVASNDSDVDDGATLSYSLNAPVAGLTLNADGSYSFDAGNAAYQHLAEGATTAVVANYTVTDEHGATSTSTLTITLTGTNDAPVAVNDTSASVGAIAATEKGGAANGSGGVNGSGNLLTNDTDVDSSLSISAIRNGGTEGAGTAGTLGIGLIGTHGTLTVAANGSYTYVVNESDPLVQALNVGQSTTDIFNYTVTDGSLTDTAVLTVTINGANDAPTIASLSVTGSTISFVATDPDNTTLSLGAPFAAAFGNPTITSGAPLNLAPAQQPTAVSGTLQVTDGSATANVVALFLGTTADDGFTAGGANTAIYGFDGNDILRGGVGADWIFGGNNNDTIIGGSNDNLLDGGSGTDTLQEDADFVSASDSQIVNIENVLLTNPVTIDLSNQTEAFTITGSTGADRIAAGNGNDTIAGAQNDTLLDGGAGTDTLQVNANFTSTSNSQIANIENVNLTTAVTLNLSNQTEGFTITGSSGADSITAGAGNDTILGAQNDTLLNGGAGTDTLQVGANFTSTSNGQIVNIETVTLATAVTLNLSNQTEGFTITGSGSSDTITGGTGADTISAGGGNDTINLADGQFTSGESIDGGSGSDTIVLTNAATIDFTTGSVTGVETLSGSVGLIDQLTMSASQWAGFTTINLGTGSANALNVVASGDISGLGTPVVSNITIGNLTGTGGNDTITLTGAQLDAIIQGAGVGISLGAGSGDTINLTSTSTDLNTLGDGSITGVEAISASTAAAGVQILLGNQSEALTITGSASADTITGGAGADTINGGGGADLIRGGAGNDSLTGGAGADQFRFQSNGNTDTVTDFAVGSDKIGFLEGTGTGAVNYSTSGTPAGATPAAADFTTAATIASINNGNDSKITIITGSQITAQILASTGTNGNHADDTYVVVFNSTTGKAEVWFDDNWFSTAGRVQIATLDGVTSGQVAALTAADFVLYDSSFPAGVAGSPINLGLTDPTADQTDTITVTLAGVASDWIVNGGTDLGDGSWLVQTNVPDGLTITPAAGYTGAMLLLVTESWTNADGSTGSLSFGDNVEAYAPSSPIFALSGNDNLTGSSGHDMFVFSQPIGHDVIYSFDVASDQIDLIGYADFTGFGDIQAHTVNDNAGNAVITLADGQSITLNGVDTASLTASDFVFDQTPVTENAGHMVISNGAILPLSGIIDNTGTIELNSTGSETDLELIEHGITLQGGGHVDLSDSGQNVITGTVSDVTLTNVDNTISGAGHLGDGAMVLVNEGTIIATGTNALNIDTGSNAVTNTGTLEATGTGGLEVHSDIINTGVLWANGGNVKIDGNVSGSGTAQISGSAALEFGAASSANVALDAQATGTIVLHDSFDFSGVVSGFDGNDHLDLLDVAFGADTTASYVANQAGTGGTLSVTDGVHTANITLLGQYDPAGFQSDTDKTTGTLISYHDHLA</sequence>
<dbReference type="InterPro" id="IPR040853">
    <property type="entry name" value="RapA2_cadherin-like"/>
</dbReference>
<gene>
    <name evidence="2" type="ORF">ABIG07_008497</name>
</gene>
<dbReference type="Pfam" id="PF17803">
    <property type="entry name" value="Cadherin_4"/>
    <property type="match status" value="25"/>
</dbReference>
<evidence type="ECO:0000313" key="3">
    <source>
        <dbReference type="Proteomes" id="UP001565369"/>
    </source>
</evidence>
<dbReference type="PROSITE" id="PS50268">
    <property type="entry name" value="CADHERIN_2"/>
    <property type="match status" value="2"/>
</dbReference>
<feature type="domain" description="Cadherin" evidence="1">
    <location>
        <begin position="161"/>
        <end position="302"/>
    </location>
</feature>
<reference evidence="2 3" key="1">
    <citation type="submission" date="2024-07" db="EMBL/GenBank/DDBJ databases">
        <title>Genomic Encyclopedia of Type Strains, Phase V (KMG-V): Genome sequencing to study the core and pangenomes of soil and plant-associated prokaryotes.</title>
        <authorList>
            <person name="Whitman W."/>
        </authorList>
    </citation>
    <scope>NUCLEOTIDE SEQUENCE [LARGE SCALE GENOMIC DNA]</scope>
    <source>
        <strain evidence="2 3">USDA 152</strain>
    </source>
</reference>
<dbReference type="PROSITE" id="PS00330">
    <property type="entry name" value="HEMOLYSIN_CALCIUM"/>
    <property type="match status" value="3"/>
</dbReference>
<dbReference type="InterPro" id="IPR002126">
    <property type="entry name" value="Cadherin-like_dom"/>
</dbReference>
<dbReference type="InterPro" id="IPR018511">
    <property type="entry name" value="Hemolysin-typ_Ca-bd_CS"/>
</dbReference>
<dbReference type="RefSeq" id="WP_370132345.1">
    <property type="nucleotide sequence ID" value="NZ_JBGBZJ010000003.1"/>
</dbReference>
<dbReference type="InterPro" id="IPR013783">
    <property type="entry name" value="Ig-like_fold"/>
</dbReference>
<dbReference type="PANTHER" id="PTHR14139:SF2">
    <property type="entry name" value="CALSYNTENIN-1"/>
    <property type="match status" value="1"/>
</dbReference>
<proteinExistence type="predicted"/>
<dbReference type="Proteomes" id="UP001565369">
    <property type="component" value="Unassembled WGS sequence"/>
</dbReference>
<dbReference type="EMBL" id="JBGBZJ010000003">
    <property type="protein sequence ID" value="MEY9459549.1"/>
    <property type="molecule type" value="Genomic_DNA"/>
</dbReference>
<dbReference type="InterPro" id="IPR010221">
    <property type="entry name" value="VCBS_dom"/>
</dbReference>
<accession>A0ABV4G6Q2</accession>
<dbReference type="InterPro" id="IPR011049">
    <property type="entry name" value="Serralysin-like_metalloprot_C"/>
</dbReference>
<protein>
    <submittedName>
        <fullName evidence="2">VCBS repeat-containing protein</fullName>
    </submittedName>
</protein>
<evidence type="ECO:0000313" key="2">
    <source>
        <dbReference type="EMBL" id="MEY9459549.1"/>
    </source>
</evidence>